<dbReference type="InterPro" id="IPR020256">
    <property type="entry name" value="Spore_coat_CotJA"/>
</dbReference>
<evidence type="ECO:0000313" key="2">
    <source>
        <dbReference type="Proteomes" id="UP000830167"/>
    </source>
</evidence>
<dbReference type="EMBL" id="CP089291">
    <property type="protein sequence ID" value="UOF89262.1"/>
    <property type="molecule type" value="Genomic_DNA"/>
</dbReference>
<reference evidence="1" key="1">
    <citation type="submission" date="2021-12" db="EMBL/GenBank/DDBJ databases">
        <title>Alicyclobacillaceae gen. nov., sp. nov., isolated from chalcocite enrichment system.</title>
        <authorList>
            <person name="Jiang Z."/>
        </authorList>
    </citation>
    <scope>NUCLEOTIDE SEQUENCE</scope>
    <source>
        <strain evidence="1">MYW30-H2</strain>
    </source>
</reference>
<evidence type="ECO:0000313" key="1">
    <source>
        <dbReference type="EMBL" id="UOF89262.1"/>
    </source>
</evidence>
<keyword evidence="2" id="KW-1185">Reference proteome</keyword>
<dbReference type="Proteomes" id="UP000830167">
    <property type="component" value="Chromosome"/>
</dbReference>
<dbReference type="RefSeq" id="WP_347435950.1">
    <property type="nucleotide sequence ID" value="NZ_CP089291.1"/>
</dbReference>
<dbReference type="Pfam" id="PF11007">
    <property type="entry name" value="CotJA"/>
    <property type="match status" value="1"/>
</dbReference>
<gene>
    <name evidence="1" type="ORF">LSG31_15290</name>
</gene>
<organism evidence="1 2">
    <name type="scientific">Fodinisporobacter ferrooxydans</name>
    <dbReference type="NCBI Taxonomy" id="2901836"/>
    <lineage>
        <taxon>Bacteria</taxon>
        <taxon>Bacillati</taxon>
        <taxon>Bacillota</taxon>
        <taxon>Bacilli</taxon>
        <taxon>Bacillales</taxon>
        <taxon>Alicyclobacillaceae</taxon>
        <taxon>Fodinisporobacter</taxon>
    </lineage>
</organism>
<name>A0ABY4CFG6_9BACL</name>
<proteinExistence type="predicted"/>
<protein>
    <submittedName>
        <fullName evidence="1">Spore coat associated protein CotJA</fullName>
    </submittedName>
</protein>
<accession>A0ABY4CFG6</accession>
<sequence>MHKQFQFYEPYVSPYDPCKPSMKSYVVPPNQYVGFQPYHSQQFAPMEAFRHGTLWPLFFSPYEGEPQVRGEQGGKQE</sequence>